<evidence type="ECO:0000313" key="1">
    <source>
        <dbReference type="EMBL" id="KKN04018.1"/>
    </source>
</evidence>
<accession>A0A0F9QFF6</accession>
<sequence>MENLVVNLTAGVRRETRGGVEYLVAPMTLLRERVLDGSSGPLFYPIDEIRRSTLEWSGCPVTLNHPTRNGKPVLYAEDNDAMTLGFIDNSKMIGNRLTAQAWLDVERTQRLAPELFAGIEAGRPVELSTGLATTNEPAQEFAEFDGVRFSHIARDYKPDHLALLTDRKGACSVADGCGLLVNAEAEKHFGVFGVPGQGGYLEAEMAGKEVQKDKEVQKEKNFAPFGLPQEYLSEE</sequence>
<dbReference type="EMBL" id="LAZR01004970">
    <property type="protein sequence ID" value="KKN04018.1"/>
    <property type="molecule type" value="Genomic_DNA"/>
</dbReference>
<dbReference type="AlphaFoldDB" id="A0A0F9QFF6"/>
<evidence type="ECO:0008006" key="2">
    <source>
        <dbReference type="Google" id="ProtNLM"/>
    </source>
</evidence>
<comment type="caution">
    <text evidence="1">The sequence shown here is derived from an EMBL/GenBank/DDBJ whole genome shotgun (WGS) entry which is preliminary data.</text>
</comment>
<gene>
    <name evidence="1" type="ORF">LCGC14_1101810</name>
</gene>
<organism evidence="1">
    <name type="scientific">marine sediment metagenome</name>
    <dbReference type="NCBI Taxonomy" id="412755"/>
    <lineage>
        <taxon>unclassified sequences</taxon>
        <taxon>metagenomes</taxon>
        <taxon>ecological metagenomes</taxon>
    </lineage>
</organism>
<protein>
    <recommendedName>
        <fullName evidence="2">DUF2213 domain-containing protein</fullName>
    </recommendedName>
</protein>
<name>A0A0F9QFF6_9ZZZZ</name>
<proteinExistence type="predicted"/>
<reference evidence="1" key="1">
    <citation type="journal article" date="2015" name="Nature">
        <title>Complex archaea that bridge the gap between prokaryotes and eukaryotes.</title>
        <authorList>
            <person name="Spang A."/>
            <person name="Saw J.H."/>
            <person name="Jorgensen S.L."/>
            <person name="Zaremba-Niedzwiedzka K."/>
            <person name="Martijn J."/>
            <person name="Lind A.E."/>
            <person name="van Eijk R."/>
            <person name="Schleper C."/>
            <person name="Guy L."/>
            <person name="Ettema T.J."/>
        </authorList>
    </citation>
    <scope>NUCLEOTIDE SEQUENCE</scope>
</reference>